<dbReference type="GO" id="GO:0005737">
    <property type="term" value="C:cytoplasm"/>
    <property type="evidence" value="ECO:0007669"/>
    <property type="project" value="TreeGrafter"/>
</dbReference>
<comment type="caution">
    <text evidence="2">The sequence shown here is derived from an EMBL/GenBank/DDBJ whole genome shotgun (WGS) entry which is preliminary data.</text>
</comment>
<organism evidence="2 3">
    <name type="scientific">Inconstantimicrobium porci</name>
    <dbReference type="NCBI Taxonomy" id="2652291"/>
    <lineage>
        <taxon>Bacteria</taxon>
        <taxon>Bacillati</taxon>
        <taxon>Bacillota</taxon>
        <taxon>Clostridia</taxon>
        <taxon>Eubacteriales</taxon>
        <taxon>Clostridiaceae</taxon>
        <taxon>Inconstantimicrobium</taxon>
    </lineage>
</organism>
<sequence length="271" mass="31335">MSFFKNIIFLSRMTFRNLCTVPKQRRNCHTDSLEVNSALWLGHATVLLNINGTTILTDPVLCGYLGYMKRVVKIPVDISKYHVDYILLSHGHTDHIHFPSLRKINKDAIVIVPTIYKRFLNHIGFNNVYKLSPGEVFEDDNIRIESLEAIHDGRRFYIGKFTESNAYLIKCNNKTVFYAGDTAYTENFNDIKSDIALMPVGCYTPERFSVMHCSPEESFKMFKKMKSSIMLPIHYRTFIISLDDEERTMKKLQELNDGSINIADIGQRVNF</sequence>
<dbReference type="PANTHER" id="PTHR15032">
    <property type="entry name" value="N-ACYL-PHOSPHATIDYLETHANOLAMINE-HYDROLYZING PHOSPHOLIPASE D"/>
    <property type="match status" value="1"/>
</dbReference>
<evidence type="ECO:0000313" key="2">
    <source>
        <dbReference type="EMBL" id="MSR91642.1"/>
    </source>
</evidence>
<dbReference type="InterPro" id="IPR001279">
    <property type="entry name" value="Metallo-B-lactamas"/>
</dbReference>
<keyword evidence="3" id="KW-1185">Reference proteome</keyword>
<gene>
    <name evidence="2" type="ORF">FYJ33_09530</name>
</gene>
<dbReference type="Proteomes" id="UP000460287">
    <property type="component" value="Unassembled WGS sequence"/>
</dbReference>
<proteinExistence type="predicted"/>
<dbReference type="SUPFAM" id="SSF56281">
    <property type="entry name" value="Metallo-hydrolase/oxidoreductase"/>
    <property type="match status" value="1"/>
</dbReference>
<feature type="domain" description="Metallo-beta-lactamase" evidence="1">
    <location>
        <begin position="53"/>
        <end position="235"/>
    </location>
</feature>
<dbReference type="Gene3D" id="3.60.15.10">
    <property type="entry name" value="Ribonuclease Z/Hydroxyacylglutathione hydrolase-like"/>
    <property type="match status" value="1"/>
</dbReference>
<protein>
    <submittedName>
        <fullName evidence="2">MBL fold metallo-hydrolase</fullName>
    </submittedName>
</protein>
<dbReference type="EMBL" id="VULX01000013">
    <property type="protein sequence ID" value="MSR91642.1"/>
    <property type="molecule type" value="Genomic_DNA"/>
</dbReference>
<evidence type="ECO:0000313" key="3">
    <source>
        <dbReference type="Proteomes" id="UP000460287"/>
    </source>
</evidence>
<keyword evidence="2" id="KW-0378">Hydrolase</keyword>
<accession>A0A7X2MYV9</accession>
<reference evidence="2 3" key="1">
    <citation type="submission" date="2019-08" db="EMBL/GenBank/DDBJ databases">
        <title>In-depth cultivation of the pig gut microbiome towards novel bacterial diversity and tailored functional studies.</title>
        <authorList>
            <person name="Wylensek D."/>
            <person name="Hitch T.C.A."/>
            <person name="Clavel T."/>
        </authorList>
    </citation>
    <scope>NUCLEOTIDE SEQUENCE [LARGE SCALE GENOMIC DNA]</scope>
    <source>
        <strain evidence="2 3">WCA-383-APC-5B</strain>
    </source>
</reference>
<evidence type="ECO:0000259" key="1">
    <source>
        <dbReference type="Pfam" id="PF12706"/>
    </source>
</evidence>
<dbReference type="InterPro" id="IPR036866">
    <property type="entry name" value="RibonucZ/Hydroxyglut_hydro"/>
</dbReference>
<dbReference type="GO" id="GO:0016787">
    <property type="term" value="F:hydrolase activity"/>
    <property type="evidence" value="ECO:0007669"/>
    <property type="project" value="UniProtKB-KW"/>
</dbReference>
<dbReference type="AlphaFoldDB" id="A0A7X2MYV9"/>
<dbReference type="Pfam" id="PF12706">
    <property type="entry name" value="Lactamase_B_2"/>
    <property type="match status" value="1"/>
</dbReference>
<dbReference type="PANTHER" id="PTHR15032:SF36">
    <property type="entry name" value="METALLO-BETA-LACTAMASE DOMAIN-CONTAINING PROTEIN"/>
    <property type="match status" value="1"/>
</dbReference>
<dbReference type="RefSeq" id="WP_154531539.1">
    <property type="nucleotide sequence ID" value="NZ_JAQXTV010000037.1"/>
</dbReference>
<name>A0A7X2MYV9_9CLOT</name>